<evidence type="ECO:0000256" key="1">
    <source>
        <dbReference type="SAM" id="MobiDB-lite"/>
    </source>
</evidence>
<dbReference type="EMBL" id="JAPWTK010000232">
    <property type="protein sequence ID" value="KAJ8944975.1"/>
    <property type="molecule type" value="Genomic_DNA"/>
</dbReference>
<name>A0AAV8Y1Y2_9CUCU</name>
<evidence type="ECO:0000313" key="2">
    <source>
        <dbReference type="EMBL" id="KAJ8944975.1"/>
    </source>
</evidence>
<feature type="region of interest" description="Disordered" evidence="1">
    <location>
        <begin position="1"/>
        <end position="23"/>
    </location>
</feature>
<dbReference type="Proteomes" id="UP001162162">
    <property type="component" value="Unassembled WGS sequence"/>
</dbReference>
<dbReference type="AlphaFoldDB" id="A0AAV8Y1Y2"/>
<comment type="caution">
    <text evidence="2">The sequence shown here is derived from an EMBL/GenBank/DDBJ whole genome shotgun (WGS) entry which is preliminary data.</text>
</comment>
<evidence type="ECO:0000313" key="3">
    <source>
        <dbReference type="Proteomes" id="UP001162162"/>
    </source>
</evidence>
<gene>
    <name evidence="2" type="ORF">NQ318_018439</name>
</gene>
<proteinExistence type="predicted"/>
<protein>
    <submittedName>
        <fullName evidence="2">Uncharacterized protein</fullName>
    </submittedName>
</protein>
<organism evidence="2 3">
    <name type="scientific">Aromia moschata</name>
    <dbReference type="NCBI Taxonomy" id="1265417"/>
    <lineage>
        <taxon>Eukaryota</taxon>
        <taxon>Metazoa</taxon>
        <taxon>Ecdysozoa</taxon>
        <taxon>Arthropoda</taxon>
        <taxon>Hexapoda</taxon>
        <taxon>Insecta</taxon>
        <taxon>Pterygota</taxon>
        <taxon>Neoptera</taxon>
        <taxon>Endopterygota</taxon>
        <taxon>Coleoptera</taxon>
        <taxon>Polyphaga</taxon>
        <taxon>Cucujiformia</taxon>
        <taxon>Chrysomeloidea</taxon>
        <taxon>Cerambycidae</taxon>
        <taxon>Cerambycinae</taxon>
        <taxon>Callichromatini</taxon>
        <taxon>Aromia</taxon>
    </lineage>
</organism>
<accession>A0AAV8Y1Y2</accession>
<reference evidence="2" key="1">
    <citation type="journal article" date="2023" name="Insect Mol. Biol.">
        <title>Genome sequencing provides insights into the evolution of gene families encoding plant cell wall-degrading enzymes in longhorned beetles.</title>
        <authorList>
            <person name="Shin N.R."/>
            <person name="Okamura Y."/>
            <person name="Kirsch R."/>
            <person name="Pauchet Y."/>
        </authorList>
    </citation>
    <scope>NUCLEOTIDE SEQUENCE</scope>
    <source>
        <strain evidence="2">AMC_N1</strain>
    </source>
</reference>
<sequence>MTSTFLEPEESPEGGDVGSLSPKSTLTYSGLWREVEAIVGVDEHLITILTTEIEISHPKALG</sequence>
<keyword evidence="3" id="KW-1185">Reference proteome</keyword>